<dbReference type="PROSITE" id="PS50005">
    <property type="entry name" value="TPR"/>
    <property type="match status" value="2"/>
</dbReference>
<reference evidence="12 13" key="1">
    <citation type="submission" date="2020-02" db="EMBL/GenBank/DDBJ databases">
        <title>Draft genome sequence of two Spirosoma agri KCTC 52727 and Spirosoma terrae KCTC 52035.</title>
        <authorList>
            <person name="Rojas J."/>
            <person name="Ambika Manirajan B."/>
            <person name="Suarez C."/>
            <person name="Ratering S."/>
            <person name="Schnell S."/>
        </authorList>
    </citation>
    <scope>NUCLEOTIDE SEQUENCE [LARGE SCALE GENOMIC DNA]</scope>
    <source>
        <strain evidence="12 13">KCTC 52035</strain>
    </source>
</reference>
<evidence type="ECO:0000256" key="2">
    <source>
        <dbReference type="ARBA" id="ARBA00012438"/>
    </source>
</evidence>
<dbReference type="Gene3D" id="3.30.565.10">
    <property type="entry name" value="Histidine kinase-like ATPase, C-terminal domain"/>
    <property type="match status" value="1"/>
</dbReference>
<evidence type="ECO:0000256" key="3">
    <source>
        <dbReference type="ARBA" id="ARBA00022553"/>
    </source>
</evidence>
<keyword evidence="8" id="KW-0802">TPR repeat</keyword>
<proteinExistence type="predicted"/>
<dbReference type="GO" id="GO:0004673">
    <property type="term" value="F:protein histidine kinase activity"/>
    <property type="evidence" value="ECO:0007669"/>
    <property type="project" value="UniProtKB-EC"/>
</dbReference>
<evidence type="ECO:0000256" key="6">
    <source>
        <dbReference type="ARBA" id="ARBA00022777"/>
    </source>
</evidence>
<dbReference type="GO" id="GO:0005524">
    <property type="term" value="F:ATP binding"/>
    <property type="evidence" value="ECO:0007669"/>
    <property type="project" value="UniProtKB-KW"/>
</dbReference>
<dbReference type="Pfam" id="PF13181">
    <property type="entry name" value="TPR_8"/>
    <property type="match status" value="1"/>
</dbReference>
<dbReference type="Pfam" id="PF02518">
    <property type="entry name" value="HATPase_c"/>
    <property type="match status" value="1"/>
</dbReference>
<keyword evidence="3" id="KW-0597">Phosphoprotein</keyword>
<dbReference type="InterPro" id="IPR011990">
    <property type="entry name" value="TPR-like_helical_dom_sf"/>
</dbReference>
<keyword evidence="7" id="KW-0067">ATP-binding</keyword>
<evidence type="ECO:0000259" key="11">
    <source>
        <dbReference type="SMART" id="SM00387"/>
    </source>
</evidence>
<keyword evidence="9" id="KW-1133">Transmembrane helix</keyword>
<dbReference type="SMART" id="SM00028">
    <property type="entry name" value="TPR"/>
    <property type="match status" value="7"/>
</dbReference>
<dbReference type="InterPro" id="IPR003594">
    <property type="entry name" value="HATPase_dom"/>
</dbReference>
<protein>
    <recommendedName>
        <fullName evidence="2">histidine kinase</fullName>
        <ecNumber evidence="2">2.7.13.3</ecNumber>
    </recommendedName>
</protein>
<dbReference type="Pfam" id="PF13424">
    <property type="entry name" value="TPR_12"/>
    <property type="match status" value="1"/>
</dbReference>
<dbReference type="PANTHER" id="PTHR41523">
    <property type="entry name" value="TWO-COMPONENT SYSTEM SENSOR PROTEIN"/>
    <property type="match status" value="1"/>
</dbReference>
<accession>A0A6L9KZI1</accession>
<keyword evidence="5" id="KW-0547">Nucleotide-binding</keyword>
<comment type="catalytic activity">
    <reaction evidence="1">
        <text>ATP + protein L-histidine = ADP + protein N-phospho-L-histidine.</text>
        <dbReference type="EC" id="2.7.13.3"/>
    </reaction>
</comment>
<dbReference type="RefSeq" id="WP_163942009.1">
    <property type="nucleotide sequence ID" value="NZ_JAAFZH010000001.1"/>
</dbReference>
<dbReference type="InterPro" id="IPR036890">
    <property type="entry name" value="HATPase_C_sf"/>
</dbReference>
<feature type="signal peptide" evidence="10">
    <location>
        <begin position="1"/>
        <end position="24"/>
    </location>
</feature>
<dbReference type="SUPFAM" id="SSF55874">
    <property type="entry name" value="ATPase domain of HSP90 chaperone/DNA topoisomerase II/histidine kinase"/>
    <property type="match status" value="1"/>
</dbReference>
<feature type="domain" description="Histidine kinase/HSP90-like ATPase" evidence="11">
    <location>
        <begin position="587"/>
        <end position="690"/>
    </location>
</feature>
<dbReference type="InterPro" id="IPR019734">
    <property type="entry name" value="TPR_rpt"/>
</dbReference>
<keyword evidence="4" id="KW-0808">Transferase</keyword>
<evidence type="ECO:0000256" key="4">
    <source>
        <dbReference type="ARBA" id="ARBA00022679"/>
    </source>
</evidence>
<organism evidence="12 13">
    <name type="scientific">Spirosoma terrae</name>
    <dbReference type="NCBI Taxonomy" id="1968276"/>
    <lineage>
        <taxon>Bacteria</taxon>
        <taxon>Pseudomonadati</taxon>
        <taxon>Bacteroidota</taxon>
        <taxon>Cytophagia</taxon>
        <taxon>Cytophagales</taxon>
        <taxon>Cytophagaceae</taxon>
        <taxon>Spirosoma</taxon>
    </lineage>
</organism>
<dbReference type="Pfam" id="PF07568">
    <property type="entry name" value="HisKA_2"/>
    <property type="match status" value="1"/>
</dbReference>
<dbReference type="SMART" id="SM00387">
    <property type="entry name" value="HATPase_c"/>
    <property type="match status" value="1"/>
</dbReference>
<gene>
    <name evidence="12" type="ORF">GK108_02060</name>
</gene>
<keyword evidence="6" id="KW-0418">Kinase</keyword>
<evidence type="ECO:0000256" key="1">
    <source>
        <dbReference type="ARBA" id="ARBA00000085"/>
    </source>
</evidence>
<dbReference type="Gene3D" id="1.25.40.10">
    <property type="entry name" value="Tetratricopeptide repeat domain"/>
    <property type="match status" value="2"/>
</dbReference>
<keyword evidence="10" id="KW-0732">Signal</keyword>
<dbReference type="SUPFAM" id="SSF48452">
    <property type="entry name" value="TPR-like"/>
    <property type="match status" value="2"/>
</dbReference>
<evidence type="ECO:0000313" key="12">
    <source>
        <dbReference type="EMBL" id="NDU93644.1"/>
    </source>
</evidence>
<dbReference type="AlphaFoldDB" id="A0A6L9KZI1"/>
<dbReference type="PANTHER" id="PTHR41523:SF8">
    <property type="entry name" value="ETHYLENE RESPONSE SENSOR PROTEIN"/>
    <property type="match status" value="1"/>
</dbReference>
<evidence type="ECO:0000256" key="8">
    <source>
        <dbReference type="PROSITE-ProRule" id="PRU00339"/>
    </source>
</evidence>
<keyword evidence="9" id="KW-0472">Membrane</keyword>
<dbReference type="EMBL" id="JAAFZH010000001">
    <property type="protein sequence ID" value="NDU93644.1"/>
    <property type="molecule type" value="Genomic_DNA"/>
</dbReference>
<keyword evidence="13" id="KW-1185">Reference proteome</keyword>
<evidence type="ECO:0000256" key="10">
    <source>
        <dbReference type="SAM" id="SignalP"/>
    </source>
</evidence>
<feature type="transmembrane region" description="Helical" evidence="9">
    <location>
        <begin position="435"/>
        <end position="457"/>
    </location>
</feature>
<name>A0A6L9KZI1_9BACT</name>
<feature type="repeat" description="TPR" evidence="8">
    <location>
        <begin position="173"/>
        <end position="206"/>
    </location>
</feature>
<keyword evidence="9" id="KW-0812">Transmembrane</keyword>
<dbReference type="InterPro" id="IPR011495">
    <property type="entry name" value="Sig_transdc_His_kin_sub2_dim/P"/>
</dbReference>
<comment type="caution">
    <text evidence="12">The sequence shown here is derived from an EMBL/GenBank/DDBJ whole genome shotgun (WGS) entry which is preliminary data.</text>
</comment>
<evidence type="ECO:0000256" key="9">
    <source>
        <dbReference type="SAM" id="Phobius"/>
    </source>
</evidence>
<evidence type="ECO:0000256" key="7">
    <source>
        <dbReference type="ARBA" id="ARBA00022840"/>
    </source>
</evidence>
<feature type="repeat" description="TPR" evidence="8">
    <location>
        <begin position="214"/>
        <end position="247"/>
    </location>
</feature>
<feature type="chain" id="PRO_5026759913" description="histidine kinase" evidence="10">
    <location>
        <begin position="25"/>
        <end position="693"/>
    </location>
</feature>
<dbReference type="Gene3D" id="3.30.450.20">
    <property type="entry name" value="PAS domain"/>
    <property type="match status" value="1"/>
</dbReference>
<dbReference type="Proteomes" id="UP000474175">
    <property type="component" value="Unassembled WGS sequence"/>
</dbReference>
<sequence>MKIRYWLVGCIFWVALLTSQSTFAQNKLIDSLKLTLTKRLHDTTRANTLYDIANAFYKQNKFDSTTQYLKLMRSVCIRSRYVAGLGNYNRLQGAMHMRKGMFEEALAFDQAAITAFTKSGKLRLVGQVHHNMGWLYKTMGESQNVAAYTRQGLEHMQQAIAINQRLNSLQDLADNYVNLGILYEDLGEFKQGRECFFKALVLGDQANINPDENRVIYNNLGRNFNAEGEYQQAIAYLNKSLPINLKLDRSSSLAHNYRNLATAYLGLKQSDKALLYAEKALFEVKRSKEVPLSRSVYGVLSQAYEAAGQYDKAYRSVLEQKRIEDTLMSLEKTRTITQLQGKYELQQAQELAKIKAELELAKAEQIASIEANKTKQIAAVQREERHRLAQIKARADVEKARELAEIETKYETQKRLEQIASLDKENQNRSQQIKLMTGGVGILVILVSILLGQYYVIRRANRRLSVQNEVITQHSRDLSSQSDQLRTLMKELHHRVKNNLAIVSSLLNLQVNSLHDEKAIQAVRIGQQRVEAMSLIHQQLYRTDQLTVINMDEYLTSLAESLIRAYGYDPATFKLQIDIEKQELDVDIAIPIGLIVNELITNAFKYAYLEQQEPLLRIALHGDNSPAPSGLVLEVQDNGPGIEVSDWRKPDSRPSFGKRLIMSLSQQLDGHFDLLNEKGTLFRLHIPTSRLVA</sequence>
<evidence type="ECO:0000256" key="5">
    <source>
        <dbReference type="ARBA" id="ARBA00022741"/>
    </source>
</evidence>
<evidence type="ECO:0000313" key="13">
    <source>
        <dbReference type="Proteomes" id="UP000474175"/>
    </source>
</evidence>
<dbReference type="EC" id="2.7.13.3" evidence="2"/>